<evidence type="ECO:0000256" key="2">
    <source>
        <dbReference type="ARBA" id="ARBA00022741"/>
    </source>
</evidence>
<dbReference type="Gene3D" id="3.40.50.620">
    <property type="entry name" value="HUPs"/>
    <property type="match status" value="1"/>
</dbReference>
<dbReference type="GO" id="GO:0005524">
    <property type="term" value="F:ATP binding"/>
    <property type="evidence" value="ECO:0007669"/>
    <property type="project" value="UniProtKB-KW"/>
</dbReference>
<gene>
    <name evidence="6" type="ORF">DI536_30690</name>
</gene>
<dbReference type="PRINTS" id="PR01438">
    <property type="entry name" value="UNVRSLSTRESS"/>
</dbReference>
<dbReference type="SUPFAM" id="SSF52402">
    <property type="entry name" value="Adenine nucleotide alpha hydrolases-like"/>
    <property type="match status" value="1"/>
</dbReference>
<dbReference type="InterPro" id="IPR006016">
    <property type="entry name" value="UspA"/>
</dbReference>
<dbReference type="PIRSF" id="PIRSF006276">
    <property type="entry name" value="UspA"/>
    <property type="match status" value="1"/>
</dbReference>
<keyword evidence="4" id="KW-0963">Cytoplasm</keyword>
<evidence type="ECO:0000256" key="1">
    <source>
        <dbReference type="ARBA" id="ARBA00008791"/>
    </source>
</evidence>
<name>A0A2W5USP0_9BACT</name>
<sequence length="138" mass="14486">MMKKFLVAMDGSEEAMRAAQIAFDLAAGIGGRVTLAHVVPFVVVPTDVPIDTGQLTAEAQTAGEKMLLEAAQKLGQPDAHRVCLTGAAGDVLSELAENDNFDLVVVGSKGHNALTRVLVGSVTDRVVHVCKKPVLVVR</sequence>
<dbReference type="InterPro" id="IPR006015">
    <property type="entry name" value="Universal_stress_UspA"/>
</dbReference>
<organism evidence="6 7">
    <name type="scientific">Archangium gephyra</name>
    <dbReference type="NCBI Taxonomy" id="48"/>
    <lineage>
        <taxon>Bacteria</taxon>
        <taxon>Pseudomonadati</taxon>
        <taxon>Myxococcota</taxon>
        <taxon>Myxococcia</taxon>
        <taxon>Myxococcales</taxon>
        <taxon>Cystobacterineae</taxon>
        <taxon>Archangiaceae</taxon>
        <taxon>Archangium</taxon>
    </lineage>
</organism>
<dbReference type="GO" id="GO:0005737">
    <property type="term" value="C:cytoplasm"/>
    <property type="evidence" value="ECO:0007669"/>
    <property type="project" value="UniProtKB-SubCell"/>
</dbReference>
<evidence type="ECO:0000256" key="3">
    <source>
        <dbReference type="ARBA" id="ARBA00022840"/>
    </source>
</evidence>
<comment type="similarity">
    <text evidence="1 4">Belongs to the universal stress protein A family.</text>
</comment>
<accession>A0A2W5USP0</accession>
<keyword evidence="3" id="KW-0067">ATP-binding</keyword>
<dbReference type="InterPro" id="IPR014729">
    <property type="entry name" value="Rossmann-like_a/b/a_fold"/>
</dbReference>
<feature type="domain" description="UspA" evidence="5">
    <location>
        <begin position="1"/>
        <end position="138"/>
    </location>
</feature>
<evidence type="ECO:0000313" key="6">
    <source>
        <dbReference type="EMBL" id="PZR06304.1"/>
    </source>
</evidence>
<dbReference type="PANTHER" id="PTHR46268:SF27">
    <property type="entry name" value="UNIVERSAL STRESS PROTEIN RV2623"/>
    <property type="match status" value="1"/>
</dbReference>
<dbReference type="CDD" id="cd00293">
    <property type="entry name" value="USP-like"/>
    <property type="match status" value="1"/>
</dbReference>
<dbReference type="Pfam" id="PF00582">
    <property type="entry name" value="Usp"/>
    <property type="match status" value="1"/>
</dbReference>
<evidence type="ECO:0000313" key="7">
    <source>
        <dbReference type="Proteomes" id="UP000249061"/>
    </source>
</evidence>
<evidence type="ECO:0000256" key="4">
    <source>
        <dbReference type="PIRNR" id="PIRNR006276"/>
    </source>
</evidence>
<dbReference type="AlphaFoldDB" id="A0A2W5USP0"/>
<dbReference type="Proteomes" id="UP000249061">
    <property type="component" value="Unassembled WGS sequence"/>
</dbReference>
<reference evidence="6 7" key="1">
    <citation type="submission" date="2017-08" db="EMBL/GenBank/DDBJ databases">
        <title>Infants hospitalized years apart are colonized by the same room-sourced microbial strains.</title>
        <authorList>
            <person name="Brooks B."/>
            <person name="Olm M.R."/>
            <person name="Firek B.A."/>
            <person name="Baker R."/>
            <person name="Thomas B.C."/>
            <person name="Morowitz M.J."/>
            <person name="Banfield J.F."/>
        </authorList>
    </citation>
    <scope>NUCLEOTIDE SEQUENCE [LARGE SCALE GENOMIC DNA]</scope>
    <source>
        <strain evidence="6">S2_003_000_R2_14</strain>
    </source>
</reference>
<comment type="subcellular location">
    <subcellularLocation>
        <location evidence="4">Cytoplasm</location>
    </subcellularLocation>
</comment>
<evidence type="ECO:0000259" key="5">
    <source>
        <dbReference type="Pfam" id="PF00582"/>
    </source>
</evidence>
<proteinExistence type="inferred from homology"/>
<keyword evidence="2" id="KW-0547">Nucleotide-binding</keyword>
<dbReference type="PANTHER" id="PTHR46268">
    <property type="entry name" value="STRESS RESPONSE PROTEIN NHAX"/>
    <property type="match status" value="1"/>
</dbReference>
<protein>
    <recommendedName>
        <fullName evidence="4">Universal stress protein</fullName>
    </recommendedName>
</protein>
<dbReference type="EMBL" id="QFQP01000039">
    <property type="protein sequence ID" value="PZR06304.1"/>
    <property type="molecule type" value="Genomic_DNA"/>
</dbReference>
<comment type="caution">
    <text evidence="6">The sequence shown here is derived from an EMBL/GenBank/DDBJ whole genome shotgun (WGS) entry which is preliminary data.</text>
</comment>